<name>A0ABS3Q3K5_9GAMM</name>
<dbReference type="InterPro" id="IPR036390">
    <property type="entry name" value="WH_DNA-bd_sf"/>
</dbReference>
<keyword evidence="3" id="KW-1185">Reference proteome</keyword>
<proteinExistence type="predicted"/>
<dbReference type="Gene3D" id="1.10.10.10">
    <property type="entry name" value="Winged helix-like DNA-binding domain superfamily/Winged helix DNA-binding domain"/>
    <property type="match status" value="1"/>
</dbReference>
<dbReference type="SUPFAM" id="SSF46785">
    <property type="entry name" value="Winged helix' DNA-binding domain"/>
    <property type="match status" value="1"/>
</dbReference>
<sequence length="94" mass="10521">MILLELKRYIRQHERVSFSDICNRFDLSEDAAAGLLQPLVQQGHIQTIDNFSATTTSCNSGGCSGGCASQQTYYQWLERKVKQLSLPVQIKVSV</sequence>
<evidence type="ECO:0000259" key="1">
    <source>
        <dbReference type="Pfam" id="PF09012"/>
    </source>
</evidence>
<dbReference type="Proteomes" id="UP000664835">
    <property type="component" value="Unassembled WGS sequence"/>
</dbReference>
<evidence type="ECO:0000313" key="3">
    <source>
        <dbReference type="Proteomes" id="UP000664835"/>
    </source>
</evidence>
<dbReference type="RefSeq" id="WP_208148353.1">
    <property type="nucleotide sequence ID" value="NZ_JAGETV010000006.1"/>
</dbReference>
<accession>A0ABS3Q3K5</accession>
<comment type="caution">
    <text evidence="2">The sequence shown here is derived from an EMBL/GenBank/DDBJ whole genome shotgun (WGS) entry which is preliminary data.</text>
</comment>
<reference evidence="2 3" key="1">
    <citation type="submission" date="2021-03" db="EMBL/GenBank/DDBJ databases">
        <title>Thiomicrorhabdus sp.nov.,novel sulfur-oxidizing bacteria isolated from coastal sediment.</title>
        <authorList>
            <person name="Liu X."/>
        </authorList>
    </citation>
    <scope>NUCLEOTIDE SEQUENCE [LARGE SCALE GENOMIC DNA]</scope>
    <source>
        <strain evidence="2 3">6S2-11</strain>
    </source>
</reference>
<dbReference type="EMBL" id="JAGETV010000006">
    <property type="protein sequence ID" value="MBO1926907.1"/>
    <property type="molecule type" value="Genomic_DNA"/>
</dbReference>
<feature type="domain" description="Transcriptional regulator HTH-type FeoC" evidence="1">
    <location>
        <begin position="2"/>
        <end position="70"/>
    </location>
</feature>
<evidence type="ECO:0000313" key="2">
    <source>
        <dbReference type="EMBL" id="MBO1926907.1"/>
    </source>
</evidence>
<dbReference type="Pfam" id="PF09012">
    <property type="entry name" value="FeoC"/>
    <property type="match status" value="1"/>
</dbReference>
<protein>
    <submittedName>
        <fullName evidence="2">Transcriptional regulator</fullName>
    </submittedName>
</protein>
<gene>
    <name evidence="2" type="ORF">J3998_04900</name>
</gene>
<dbReference type="InterPro" id="IPR015102">
    <property type="entry name" value="Tscrpt_reg_HTH_FeoC"/>
</dbReference>
<dbReference type="InterPro" id="IPR036388">
    <property type="entry name" value="WH-like_DNA-bd_sf"/>
</dbReference>
<organism evidence="2 3">
    <name type="scientific">Thiomicrorhabdus marina</name>
    <dbReference type="NCBI Taxonomy" id="2818442"/>
    <lineage>
        <taxon>Bacteria</taxon>
        <taxon>Pseudomonadati</taxon>
        <taxon>Pseudomonadota</taxon>
        <taxon>Gammaproteobacteria</taxon>
        <taxon>Thiotrichales</taxon>
        <taxon>Piscirickettsiaceae</taxon>
        <taxon>Thiomicrorhabdus</taxon>
    </lineage>
</organism>